<protein>
    <submittedName>
        <fullName evidence="5">DMT family transporter</fullName>
    </submittedName>
</protein>
<comment type="subcellular location">
    <subcellularLocation>
        <location evidence="1">Endomembrane system</location>
        <topology evidence="1">Multi-pass membrane protein</topology>
    </subcellularLocation>
</comment>
<evidence type="ECO:0000256" key="3">
    <source>
        <dbReference type="SAM" id="Phobius"/>
    </source>
</evidence>
<name>A0ABW2V493_9BACL</name>
<comment type="caution">
    <text evidence="5">The sequence shown here is derived from an EMBL/GenBank/DDBJ whole genome shotgun (WGS) entry which is preliminary data.</text>
</comment>
<dbReference type="SUPFAM" id="SSF103481">
    <property type="entry name" value="Multidrug resistance efflux transporter EmrE"/>
    <property type="match status" value="2"/>
</dbReference>
<comment type="similarity">
    <text evidence="2">Belongs to the EamA transporter family.</text>
</comment>
<dbReference type="PANTHER" id="PTHR22911">
    <property type="entry name" value="ACYL-MALONYL CONDENSING ENZYME-RELATED"/>
    <property type="match status" value="1"/>
</dbReference>
<dbReference type="Proteomes" id="UP001596528">
    <property type="component" value="Unassembled WGS sequence"/>
</dbReference>
<evidence type="ECO:0000259" key="4">
    <source>
        <dbReference type="Pfam" id="PF00892"/>
    </source>
</evidence>
<dbReference type="InterPro" id="IPR000620">
    <property type="entry name" value="EamA_dom"/>
</dbReference>
<feature type="transmembrane region" description="Helical" evidence="3">
    <location>
        <begin position="163"/>
        <end position="180"/>
    </location>
</feature>
<feature type="transmembrane region" description="Helical" evidence="3">
    <location>
        <begin position="249"/>
        <end position="271"/>
    </location>
</feature>
<feature type="transmembrane region" description="Helical" evidence="3">
    <location>
        <begin position="75"/>
        <end position="98"/>
    </location>
</feature>
<sequence>MTRRQDLARGKKIGALSVLLGACSFGLMSPLSKLALGYGWQPVTLTVVQTAISTILLWALVALNRGSFGRPKGIVWLKLSAVGAFGLCGTTMAINLSLQSLTPSLAVVLLFQFVWMTVLADAVLARRRPSRLEIAAALCVWAGTPLASGLLEEGGWSGAADPAGIGFGLLSAVTYSLYLISSGRVEPDMHPFAKSAIMLTGAMPLLLLLHAFALPSGPMDGSLLLWGLALALAGQAVPVVLFNMGIPRIGGAMTAMLGSAELPAAILFSVWLTGDRLSWTIAGGMALITGGILLSQWGAVQGNDETARGAASLEESRCR</sequence>
<dbReference type="PANTHER" id="PTHR22911:SF137">
    <property type="entry name" value="SOLUTE CARRIER FAMILY 35 MEMBER G2-RELATED"/>
    <property type="match status" value="1"/>
</dbReference>
<dbReference type="InterPro" id="IPR037185">
    <property type="entry name" value="EmrE-like"/>
</dbReference>
<evidence type="ECO:0000313" key="6">
    <source>
        <dbReference type="Proteomes" id="UP001596528"/>
    </source>
</evidence>
<feature type="transmembrane region" description="Helical" evidence="3">
    <location>
        <begin position="192"/>
        <end position="212"/>
    </location>
</feature>
<dbReference type="RefSeq" id="WP_138788336.1">
    <property type="nucleotide sequence ID" value="NZ_JBHTGQ010000014.1"/>
</dbReference>
<feature type="transmembrane region" description="Helical" evidence="3">
    <location>
        <begin position="277"/>
        <end position="294"/>
    </location>
</feature>
<keyword evidence="6" id="KW-1185">Reference proteome</keyword>
<evidence type="ECO:0000256" key="2">
    <source>
        <dbReference type="ARBA" id="ARBA00007362"/>
    </source>
</evidence>
<dbReference type="PROSITE" id="PS51257">
    <property type="entry name" value="PROKAR_LIPOPROTEIN"/>
    <property type="match status" value="1"/>
</dbReference>
<keyword evidence="3" id="KW-1133">Transmembrane helix</keyword>
<feature type="transmembrane region" description="Helical" evidence="3">
    <location>
        <begin position="132"/>
        <end position="151"/>
    </location>
</feature>
<dbReference type="Pfam" id="PF00892">
    <property type="entry name" value="EamA"/>
    <property type="match status" value="2"/>
</dbReference>
<accession>A0ABW2V493</accession>
<keyword evidence="3" id="KW-0472">Membrane</keyword>
<reference evidence="6" key="1">
    <citation type="journal article" date="2019" name="Int. J. Syst. Evol. Microbiol.">
        <title>The Global Catalogue of Microorganisms (GCM) 10K type strain sequencing project: providing services to taxonomists for standard genome sequencing and annotation.</title>
        <authorList>
            <consortium name="The Broad Institute Genomics Platform"/>
            <consortium name="The Broad Institute Genome Sequencing Center for Infectious Disease"/>
            <person name="Wu L."/>
            <person name="Ma J."/>
        </authorList>
    </citation>
    <scope>NUCLEOTIDE SEQUENCE [LARGE SCALE GENOMIC DNA]</scope>
    <source>
        <strain evidence="6">JCM 18657</strain>
    </source>
</reference>
<dbReference type="EMBL" id="JBHTGQ010000014">
    <property type="protein sequence ID" value="MFC7749616.1"/>
    <property type="molecule type" value="Genomic_DNA"/>
</dbReference>
<feature type="transmembrane region" description="Helical" evidence="3">
    <location>
        <begin position="43"/>
        <end position="63"/>
    </location>
</feature>
<feature type="transmembrane region" description="Helical" evidence="3">
    <location>
        <begin position="12"/>
        <end position="31"/>
    </location>
</feature>
<evidence type="ECO:0000313" key="5">
    <source>
        <dbReference type="EMBL" id="MFC7749616.1"/>
    </source>
</evidence>
<proteinExistence type="inferred from homology"/>
<feature type="domain" description="EamA" evidence="4">
    <location>
        <begin position="13"/>
        <end position="145"/>
    </location>
</feature>
<keyword evidence="3" id="KW-0812">Transmembrane</keyword>
<evidence type="ECO:0000256" key="1">
    <source>
        <dbReference type="ARBA" id="ARBA00004127"/>
    </source>
</evidence>
<feature type="transmembrane region" description="Helical" evidence="3">
    <location>
        <begin position="104"/>
        <end position="125"/>
    </location>
</feature>
<gene>
    <name evidence="5" type="ORF">ACFQWB_06630</name>
</gene>
<feature type="domain" description="EamA" evidence="4">
    <location>
        <begin position="164"/>
        <end position="294"/>
    </location>
</feature>
<feature type="transmembrane region" description="Helical" evidence="3">
    <location>
        <begin position="224"/>
        <end position="242"/>
    </location>
</feature>
<organism evidence="5 6">
    <name type="scientific">Paenibacillus thermoaerophilus</name>
    <dbReference type="NCBI Taxonomy" id="1215385"/>
    <lineage>
        <taxon>Bacteria</taxon>
        <taxon>Bacillati</taxon>
        <taxon>Bacillota</taxon>
        <taxon>Bacilli</taxon>
        <taxon>Bacillales</taxon>
        <taxon>Paenibacillaceae</taxon>
        <taxon>Paenibacillus</taxon>
    </lineage>
</organism>